<dbReference type="Gene3D" id="1.10.10.10">
    <property type="entry name" value="Winged helix-like DNA-binding domain superfamily/Winged helix DNA-binding domain"/>
    <property type="match status" value="1"/>
</dbReference>
<dbReference type="PANTHER" id="PTHR34293:SF1">
    <property type="entry name" value="HTH-TYPE TRANSCRIPTIONAL REGULATOR TRMBL2"/>
    <property type="match status" value="1"/>
</dbReference>
<evidence type="ECO:0000259" key="1">
    <source>
        <dbReference type="Pfam" id="PF01978"/>
    </source>
</evidence>
<evidence type="ECO:0000313" key="2">
    <source>
        <dbReference type="EMBL" id="EKE28677.1"/>
    </source>
</evidence>
<dbReference type="InterPro" id="IPR002831">
    <property type="entry name" value="Tscrpt_reg_TrmB_N"/>
</dbReference>
<name>K2G330_9BACT</name>
<dbReference type="InterPro" id="IPR051797">
    <property type="entry name" value="TrmB-like"/>
</dbReference>
<dbReference type="PANTHER" id="PTHR34293">
    <property type="entry name" value="HTH-TYPE TRANSCRIPTIONAL REGULATOR TRMBL2"/>
    <property type="match status" value="1"/>
</dbReference>
<organism evidence="2">
    <name type="scientific">uncultured bacterium</name>
    <name type="common">gcode 4</name>
    <dbReference type="NCBI Taxonomy" id="1234023"/>
    <lineage>
        <taxon>Bacteria</taxon>
        <taxon>environmental samples</taxon>
    </lineage>
</organism>
<feature type="domain" description="Transcription regulator TrmB N-terminal" evidence="1">
    <location>
        <begin position="10"/>
        <end position="77"/>
    </location>
</feature>
<dbReference type="Pfam" id="PF01978">
    <property type="entry name" value="TrmB"/>
    <property type="match status" value="1"/>
</dbReference>
<dbReference type="InterPro" id="IPR036388">
    <property type="entry name" value="WH-like_DNA-bd_sf"/>
</dbReference>
<reference evidence="2" key="1">
    <citation type="journal article" date="2012" name="Science">
        <title>Fermentation, hydrogen, and sulfur metabolism in multiple uncultivated bacterial phyla.</title>
        <authorList>
            <person name="Wrighton K.C."/>
            <person name="Thomas B.C."/>
            <person name="Sharon I."/>
            <person name="Miller C.S."/>
            <person name="Castelle C.J."/>
            <person name="VerBerkmoes N.C."/>
            <person name="Wilkins M.J."/>
            <person name="Hettich R.L."/>
            <person name="Lipton M.S."/>
            <person name="Williams K.H."/>
            <person name="Long P.E."/>
            <person name="Banfield J.F."/>
        </authorList>
    </citation>
    <scope>NUCLEOTIDE SEQUENCE [LARGE SCALE GENOMIC DNA]</scope>
</reference>
<gene>
    <name evidence="2" type="ORF">ACD_3C00030G0003</name>
</gene>
<sequence>MQKDLIEKLKQYWLTEKESRVYLFTLEIWTSIVSAIARRCSINRTSTYEILSSLKNKWIAIESTKDDVKYYSVVAPELLLSQLEQKYNSFKESLPSFLAVMWNWWNKPKIGYYDWIEWLKMVFGQVLKEGYSMNSPYLSFMGTNIEIDPKLSEYLKNEFSQKRLNCPIKTHVIASSKNSSEYLSFNLKTHESLIIDDDLFEMWNEIVIYWENKVAVLMYAKNEQSGLIIESKTLHDWLRSLFKLIWKSYKKTC</sequence>
<dbReference type="AlphaFoldDB" id="K2G330"/>
<comment type="caution">
    <text evidence="2">The sequence shown here is derived from an EMBL/GenBank/DDBJ whole genome shotgun (WGS) entry which is preliminary data.</text>
</comment>
<dbReference type="EMBL" id="AMFJ01000304">
    <property type="protein sequence ID" value="EKE28677.1"/>
    <property type="molecule type" value="Genomic_DNA"/>
</dbReference>
<accession>K2G330</accession>
<protein>
    <recommendedName>
        <fullName evidence="1">Transcription regulator TrmB N-terminal domain-containing protein</fullName>
    </recommendedName>
</protein>
<proteinExistence type="predicted"/>